<evidence type="ECO:0000256" key="5">
    <source>
        <dbReference type="ARBA" id="ARBA00023180"/>
    </source>
</evidence>
<dbReference type="GO" id="GO:0006508">
    <property type="term" value="P:proteolysis"/>
    <property type="evidence" value="ECO:0007669"/>
    <property type="project" value="UniProtKB-KW"/>
</dbReference>
<evidence type="ECO:0000256" key="2">
    <source>
        <dbReference type="ARBA" id="ARBA00022670"/>
    </source>
</evidence>
<organism evidence="7 8">
    <name type="scientific">Castilleja foliolosa</name>
    <dbReference type="NCBI Taxonomy" id="1961234"/>
    <lineage>
        <taxon>Eukaryota</taxon>
        <taxon>Viridiplantae</taxon>
        <taxon>Streptophyta</taxon>
        <taxon>Embryophyta</taxon>
        <taxon>Tracheophyta</taxon>
        <taxon>Spermatophyta</taxon>
        <taxon>Magnoliopsida</taxon>
        <taxon>eudicotyledons</taxon>
        <taxon>Gunneridae</taxon>
        <taxon>Pentapetalae</taxon>
        <taxon>asterids</taxon>
        <taxon>lamiids</taxon>
        <taxon>Lamiales</taxon>
        <taxon>Orobanchaceae</taxon>
        <taxon>Pedicularideae</taxon>
        <taxon>Castillejinae</taxon>
        <taxon>Castilleja</taxon>
    </lineage>
</organism>
<dbReference type="Proteomes" id="UP001632038">
    <property type="component" value="Unassembled WGS sequence"/>
</dbReference>
<dbReference type="InterPro" id="IPR033121">
    <property type="entry name" value="PEPTIDASE_A1"/>
</dbReference>
<accession>A0ABD3DKC1</accession>
<evidence type="ECO:0000256" key="4">
    <source>
        <dbReference type="ARBA" id="ARBA00022801"/>
    </source>
</evidence>
<evidence type="ECO:0000313" key="7">
    <source>
        <dbReference type="EMBL" id="KAL3642728.1"/>
    </source>
</evidence>
<dbReference type="Gene3D" id="2.40.70.10">
    <property type="entry name" value="Acid Proteases"/>
    <property type="match status" value="1"/>
</dbReference>
<keyword evidence="2" id="KW-0645">Protease</keyword>
<keyword evidence="3" id="KW-0064">Aspartyl protease</keyword>
<dbReference type="Pfam" id="PF14541">
    <property type="entry name" value="TAXi_C"/>
    <property type="match status" value="1"/>
</dbReference>
<comment type="caution">
    <text evidence="7">The sequence shown here is derived from an EMBL/GenBank/DDBJ whole genome shotgun (WGS) entry which is preliminary data.</text>
</comment>
<keyword evidence="8" id="KW-1185">Reference proteome</keyword>
<evidence type="ECO:0000256" key="1">
    <source>
        <dbReference type="ARBA" id="ARBA00007447"/>
    </source>
</evidence>
<dbReference type="FunFam" id="2.40.70.10:FF:000033">
    <property type="entry name" value="Aspartyl protease family protein"/>
    <property type="match status" value="1"/>
</dbReference>
<evidence type="ECO:0000313" key="8">
    <source>
        <dbReference type="Proteomes" id="UP001632038"/>
    </source>
</evidence>
<evidence type="ECO:0000256" key="3">
    <source>
        <dbReference type="ARBA" id="ARBA00022750"/>
    </source>
</evidence>
<dbReference type="PANTHER" id="PTHR47967">
    <property type="entry name" value="OS07G0603500 PROTEIN-RELATED"/>
    <property type="match status" value="1"/>
</dbReference>
<dbReference type="AlphaFoldDB" id="A0ABD3DKC1"/>
<feature type="domain" description="Peptidase A1" evidence="6">
    <location>
        <begin position="1"/>
        <end position="184"/>
    </location>
</feature>
<dbReference type="EMBL" id="JAVIJP010000016">
    <property type="protein sequence ID" value="KAL3642728.1"/>
    <property type="molecule type" value="Genomic_DNA"/>
</dbReference>
<keyword evidence="5" id="KW-0325">Glycoprotein</keyword>
<dbReference type="PANTHER" id="PTHR47967:SF36">
    <property type="entry name" value="PEPTIDASE A1 DOMAIN-CONTAINING PROTEIN"/>
    <property type="match status" value="1"/>
</dbReference>
<comment type="similarity">
    <text evidence="1">Belongs to the peptidase A1 family.</text>
</comment>
<protein>
    <recommendedName>
        <fullName evidence="6">Peptidase A1 domain-containing protein</fullName>
    </recommendedName>
</protein>
<gene>
    <name evidence="7" type="ORF">CASFOL_013543</name>
</gene>
<keyword evidence="4" id="KW-0378">Hydrolase</keyword>
<dbReference type="InterPro" id="IPR021109">
    <property type="entry name" value="Peptidase_aspartic_dom_sf"/>
</dbReference>
<name>A0ABD3DKC1_9LAMI</name>
<evidence type="ECO:0000259" key="6">
    <source>
        <dbReference type="PROSITE" id="PS51767"/>
    </source>
</evidence>
<dbReference type="InterPro" id="IPR032799">
    <property type="entry name" value="TAXi_C"/>
</dbReference>
<dbReference type="InterPro" id="IPR051708">
    <property type="entry name" value="Plant_Aspart_Prot_A1"/>
</dbReference>
<proteinExistence type="inferred from homology"/>
<dbReference type="PROSITE" id="PS51767">
    <property type="entry name" value="PEPTIDASE_A1"/>
    <property type="match status" value="1"/>
</dbReference>
<reference evidence="8" key="1">
    <citation type="journal article" date="2024" name="IScience">
        <title>Strigolactones Initiate the Formation of Haustorium-like Structures in Castilleja.</title>
        <authorList>
            <person name="Buerger M."/>
            <person name="Peterson D."/>
            <person name="Chory J."/>
        </authorList>
    </citation>
    <scope>NUCLEOTIDE SEQUENCE [LARGE SCALE GENOMIC DNA]</scope>
</reference>
<dbReference type="SUPFAM" id="SSF50630">
    <property type="entry name" value="Acid proteases"/>
    <property type="match status" value="1"/>
</dbReference>
<sequence length="191" mass="21907">MVGGVVHQLHHLLSFVQVYFQHEQYYYVSLQKIIIGGVHVKVPAKYLALDAKGNGGTIVDSGTFYTLMRRPVFDLVFKELIRQVGNNYSRASNIEQEFDLEPCYNVGNVDHEIKLPQLTFHFQGGAEMVLPLANYFMYVDNDVVCMTIQNEGELERGPAITLGNYQQQDYYMEYDLENNRLGILQHDCKST</sequence>
<dbReference type="GO" id="GO:0004190">
    <property type="term" value="F:aspartic-type endopeptidase activity"/>
    <property type="evidence" value="ECO:0007669"/>
    <property type="project" value="UniProtKB-KW"/>
</dbReference>